<dbReference type="RefSeq" id="WP_006470557.1">
    <property type="nucleotide sequence ID" value="NZ_AOGE01000007.1"/>
</dbReference>
<dbReference type="InterPro" id="IPR013425">
    <property type="entry name" value="Autotrns_rpt"/>
</dbReference>
<evidence type="ECO:0000256" key="2">
    <source>
        <dbReference type="SAM" id="MobiDB-lite"/>
    </source>
</evidence>
<dbReference type="Pfam" id="PF12951">
    <property type="entry name" value="PATR"/>
    <property type="match status" value="12"/>
</dbReference>
<evidence type="ECO:0000259" key="3">
    <source>
        <dbReference type="PROSITE" id="PS51208"/>
    </source>
</evidence>
<dbReference type="SMART" id="SM00869">
    <property type="entry name" value="Autotransporter"/>
    <property type="match status" value="1"/>
</dbReference>
<dbReference type="InterPro" id="IPR051551">
    <property type="entry name" value="Autotransporter_adhesion"/>
</dbReference>
<dbReference type="EMBL" id="AOGE01000007">
    <property type="protein sequence ID" value="ELT50735.1"/>
    <property type="molecule type" value="Genomic_DNA"/>
</dbReference>
<proteinExistence type="predicted"/>
<feature type="compositionally biased region" description="Gly residues" evidence="2">
    <location>
        <begin position="367"/>
        <end position="379"/>
    </location>
</feature>
<feature type="compositionally biased region" description="Gly residues" evidence="2">
    <location>
        <begin position="92"/>
        <end position="114"/>
    </location>
</feature>
<dbReference type="OrthoDB" id="7195851at2"/>
<dbReference type="Proteomes" id="UP000011971">
    <property type="component" value="Unassembled WGS sequence"/>
</dbReference>
<feature type="domain" description="Autotransporter" evidence="3">
    <location>
        <begin position="2139"/>
        <end position="2421"/>
    </location>
</feature>
<feature type="region of interest" description="Disordered" evidence="2">
    <location>
        <begin position="325"/>
        <end position="353"/>
    </location>
</feature>
<dbReference type="PROSITE" id="PS51208">
    <property type="entry name" value="AUTOTRANSPORTER"/>
    <property type="match status" value="1"/>
</dbReference>
<dbReference type="Gene3D" id="2.40.128.130">
    <property type="entry name" value="Autotransporter beta-domain"/>
    <property type="match status" value="1"/>
</dbReference>
<dbReference type="InterPro" id="IPR011050">
    <property type="entry name" value="Pectin_lyase_fold/virulence"/>
</dbReference>
<protein>
    <submittedName>
        <fullName evidence="4">Outer membrane autotransporter barrel domain-containing protein</fullName>
    </submittedName>
</protein>
<dbReference type="InterPro" id="IPR005546">
    <property type="entry name" value="Autotransporte_beta"/>
</dbReference>
<keyword evidence="1" id="KW-0732">Signal</keyword>
<dbReference type="PANTHER" id="PTHR35037">
    <property type="entry name" value="C-TERMINAL REGION OF AIDA-LIKE PROTEIN"/>
    <property type="match status" value="1"/>
</dbReference>
<evidence type="ECO:0000313" key="5">
    <source>
        <dbReference type="Proteomes" id="UP000011971"/>
    </source>
</evidence>
<organism evidence="4 5">
    <name type="scientific">Brucella intermedia M86</name>
    <dbReference type="NCBI Taxonomy" id="1234597"/>
    <lineage>
        <taxon>Bacteria</taxon>
        <taxon>Pseudomonadati</taxon>
        <taxon>Pseudomonadota</taxon>
        <taxon>Alphaproteobacteria</taxon>
        <taxon>Hyphomicrobiales</taxon>
        <taxon>Brucellaceae</taxon>
        <taxon>Brucella/Ochrobactrum group</taxon>
        <taxon>Brucella</taxon>
    </lineage>
</organism>
<feature type="compositionally biased region" description="Low complexity" evidence="2">
    <location>
        <begin position="398"/>
        <end position="412"/>
    </location>
</feature>
<feature type="compositionally biased region" description="Gly residues" evidence="2">
    <location>
        <begin position="413"/>
        <end position="442"/>
    </location>
</feature>
<reference evidence="4 5" key="1">
    <citation type="journal article" date="2013" name="Gut Pathog.">
        <title>Draft genome of Ochrobactrum intermedium strain M86 isolated from non-ulcer dyspeptic individual from India.</title>
        <authorList>
            <person name="Kulkarni G."/>
            <person name="Dhotre D."/>
            <person name="Dharne M."/>
            <person name="Shetty S."/>
            <person name="Chowdhury S."/>
            <person name="Misra V."/>
            <person name="Misra S."/>
            <person name="Patole M."/>
            <person name="Shouche Y."/>
        </authorList>
    </citation>
    <scope>NUCLEOTIDE SEQUENCE [LARGE SCALE GENOMIC DNA]</scope>
    <source>
        <strain evidence="4 5">M86</strain>
    </source>
</reference>
<dbReference type="NCBIfam" id="TIGR02601">
    <property type="entry name" value="autotrns_rpt"/>
    <property type="match status" value="12"/>
</dbReference>
<feature type="region of interest" description="Disordered" evidence="2">
    <location>
        <begin position="173"/>
        <end position="199"/>
    </location>
</feature>
<dbReference type="PATRIC" id="fig|1234597.4.peg.535"/>
<sequence length="2421" mass="237650">MSNLGWRELPLRNQAVNGPGGTSATCRQWKRGKRRFANSTALGRVLCALMVPAAVISNSSFVGPVRAQQQSGSGGAGGAEGTPPSHFDAKGNPGGQGSGASAMSGGGGGGGGAGGAAGGNHVGNNASAGRGGAGGEGARSAHGGEAGTNGVIGYLGSSVPGVLLLRGLAGDSGKPGDVGKKGQSAFATGNGASGGGGGGGGGGGTGAIFTGDVMTLHQQTVIGGDGGAGGAGGKGGDGVTVWNVFTVSPGEGGSGGGGGGGGGGGTGISTAFNLTVRSGGTILGGMGGAGGAGGISGMHADENNSGSIMVCEDDEGEIECSSPISIPSASYDTLTTGGGRSGDGGGGGDAISSSGQSVIAIETGVTVRGGDGGRGGASLPGGNTASDGGHGGRGGDGITSTGEAATITNAGAISGGNGGNGGRGGGGADTGGNGGKGGDGGIGMSMRAGGTLANVNGASISGGNAGAGGKAPSAPFNPPSWWYKGADGQNGTAGVGVYFSSGDATLFNAGTISGGVNQDGSYANAVTFSGSNNTLVLGAGYTFNGKVVAGSSAQNTLVFGGSGTAQFELTGFERRFQGFDALEKRDSSTWTLTGSAETFSGDLGVHGGTLVLASGAQLNTTDVLIGSVQGESALLEVTGSGTSLNISGALNVGGYGDDSLNVENGGRVNVGGDLSVGDTASAIAGLQNGLTVSGKGSTLHFGGTADIGALLSVTDGGAVHGRQLHVGAGDPGSNAAQITVDGAGSLLNVAEIDVGSVGNGSLTVSNGASVGQAAAGSVLQVGQNGAQGIVNVGAATGDTAAAAGTIHSTVALGNQGTLNLNHNTTGYRFDTTVEGTGTVNFLGGTTTVSGQGLAQFSGQSNIDNSSVVLASSAVVGGNVAVNTGGTLSGSGTLGSTMVRSGGTIIAGSQSQLKVNGDLTLESGASFNYDLGTSNAHKAASIQVNGDLTLNGATVNVTGTSDSALIGYHRLISYGGALTTANAGLVVGETPITDPIGYSYAIDYAPNVVDLIALPNGLDLLQVWGGSASALDGGDGTWSASDQNWLDPLGGSSALGSGWGSAYGVFRGIGGTVTLDGTQTAVGLQFVRGDYTITGGTALNLISYSGNGIIIPVPELRVLAGETATIESTITGSKGFEKTGDGLLILSGSNSYSGGTILSAGTLQISAADNLGQARNDLTINNGTLQTIGTISFGSLVTLGGEAAFDVASGTELQLTGIISGSGSLTKQGDGTLLAGNTANGWSGGTLIEAGTLRMAAGSAGALPDMTDYVMTGGTLDLNGNALTMRSLWGSDGIIAIDNASLTVNQDEDTVFAGDITGASANSSLTKDGDGILVLTGNNSFQGRTNILGGMLAIYEAENIGTGAAGISISNATLTTLGDITLARDFELSGTATVDTLLGTALDLTADVSGSGSLYKEGAGSLIISGGASHSGGTTIANGFLQIGNGGTTGSIAGNIVNNGGLVFDRLNSYTYSGMVLGAGALIQAGAGTTVLTGENSYTGNTFIAGGTLQIGDGETTGSIIGGVLNEGILAVNRSNNYNFEGLIVGTGSFVQAGPGMTILTADNAYYGGTTIAHGTLQLGNGGNSGWIEGDVVNNGTLAFNRSNAVLFSGAISGSGNVNQIGAGTTVLAGENSYTGGTIIQSGALVIGNGGMTGSIKGNVENDGILAFNRADTMTYAGTISGSGGVQQIGRGTTILTGSNNYTGATTIAAGRLQIGNGGTSGSITGHVLNDGTLAFNRSDTVTFDGMVWGEGKLEQAGAGTLVLTGRNQYGGGLTISSGTLQLGDGSENGTLTANVENNGQFIINRSGTVVLKGDISGSGSLEQIGSGVTVLAGNNSYGGGTTLQSGTLVVGLGDSGGIAGNIVNNASLAFNRADKYSFSGAISGTGAVWQIGEGTTVLSGNSSYSGATGVYDGRLAINGSIATSSLVTVYGGGELGGNGNVSTTHIDGGTLAPGNSIGTLTVSGDLSFTGTSTYAVEVSASDADRVNVTGRADLGGATVAATFAPDKYVMRRYTILNAGGGIGDTRFSAELATDLPQSFSSNLSYDAGNVYLDLTLNIIGLNMNQRNVSATLVDYFNREGQIPLAYGGLDAQDLTVASGELATAVQQTTVDAMSQFMATLADPLVAGGTKTAASVEHDPFKTRWNVWGAGFGSSRSVEGDSNIGSHDLRSRINGMAVGADYRLSPDTLLGFAVGGGHSSFSVSDGLGSGNSDLFQLGLYGRQTVGDAYFSAVLAYGWQDIETERAVTLNGFDTLQAGYDANAWSGRLEAGYRFDTPWMGITPYAAGQFVSLDLPSYGEKVGSGEDTYALDYASRQETVGRSELGLRADRSFALGDGVFTLRGRVAWVRNFNNDRITSASFVELPGASFVVNGASVSRDTGLASISAEMLWDNGLSLGAAFDSEFSEASSNYAGKGMLRYKW</sequence>
<name>M5JRW7_9HYPH</name>
<dbReference type="InterPro" id="IPR036709">
    <property type="entry name" value="Autotransporte_beta_dom_sf"/>
</dbReference>
<evidence type="ECO:0000256" key="1">
    <source>
        <dbReference type="ARBA" id="ARBA00022729"/>
    </source>
</evidence>
<dbReference type="InterPro" id="IPR012332">
    <property type="entry name" value="Autotransporter_pectin_lyase_C"/>
</dbReference>
<comment type="caution">
    <text evidence="4">The sequence shown here is derived from an EMBL/GenBank/DDBJ whole genome shotgun (WGS) entry which is preliminary data.</text>
</comment>
<dbReference type="PANTHER" id="PTHR35037:SF3">
    <property type="entry name" value="C-TERMINAL REGION OF AIDA-LIKE PROTEIN"/>
    <property type="match status" value="1"/>
</dbReference>
<dbReference type="SUPFAM" id="SSF103515">
    <property type="entry name" value="Autotransporter"/>
    <property type="match status" value="1"/>
</dbReference>
<feature type="region of interest" description="Disordered" evidence="2">
    <location>
        <begin position="366"/>
        <end position="442"/>
    </location>
</feature>
<feature type="region of interest" description="Disordered" evidence="2">
    <location>
        <begin position="1"/>
        <end position="26"/>
    </location>
</feature>
<feature type="compositionally biased region" description="Gly residues" evidence="2">
    <location>
        <begin position="336"/>
        <end position="349"/>
    </location>
</feature>
<dbReference type="Gene3D" id="2.160.20.20">
    <property type="match status" value="4"/>
</dbReference>
<accession>M5JRW7</accession>
<dbReference type="SUPFAM" id="SSF51126">
    <property type="entry name" value="Pectin lyase-like"/>
    <property type="match status" value="4"/>
</dbReference>
<evidence type="ECO:0000313" key="4">
    <source>
        <dbReference type="EMBL" id="ELT50735.1"/>
    </source>
</evidence>
<dbReference type="GeneID" id="57304279"/>
<gene>
    <name evidence="4" type="ORF">D584_02616</name>
</gene>
<feature type="compositionally biased region" description="Gly residues" evidence="2">
    <location>
        <begin position="388"/>
        <end position="397"/>
    </location>
</feature>
<feature type="region of interest" description="Disordered" evidence="2">
    <location>
        <begin position="65"/>
        <end position="114"/>
    </location>
</feature>